<name>A0ABP8R004_9SPHI</name>
<evidence type="ECO:0008006" key="3">
    <source>
        <dbReference type="Google" id="ProtNLM"/>
    </source>
</evidence>
<dbReference type="Proteomes" id="UP001500394">
    <property type="component" value="Unassembled WGS sequence"/>
</dbReference>
<dbReference type="RefSeq" id="WP_039053210.1">
    <property type="nucleotide sequence ID" value="NZ_BAABGR010000013.1"/>
</dbReference>
<protein>
    <recommendedName>
        <fullName evidence="3">PepSY domain-containing protein</fullName>
    </recommendedName>
</protein>
<organism evidence="1 2">
    <name type="scientific">Sphingobacterium thermophilum</name>
    <dbReference type="NCBI Taxonomy" id="768534"/>
    <lineage>
        <taxon>Bacteria</taxon>
        <taxon>Pseudomonadati</taxon>
        <taxon>Bacteroidota</taxon>
        <taxon>Sphingobacteriia</taxon>
        <taxon>Sphingobacteriales</taxon>
        <taxon>Sphingobacteriaceae</taxon>
        <taxon>Sphingobacterium</taxon>
    </lineage>
</organism>
<reference evidence="2" key="1">
    <citation type="journal article" date="2019" name="Int. J. Syst. Evol. Microbiol.">
        <title>The Global Catalogue of Microorganisms (GCM) 10K type strain sequencing project: providing services to taxonomists for standard genome sequencing and annotation.</title>
        <authorList>
            <consortium name="The Broad Institute Genomics Platform"/>
            <consortium name="The Broad Institute Genome Sequencing Center for Infectious Disease"/>
            <person name="Wu L."/>
            <person name="Ma J."/>
        </authorList>
    </citation>
    <scope>NUCLEOTIDE SEQUENCE [LARGE SCALE GENOMIC DNA]</scope>
    <source>
        <strain evidence="2">JCM 17858</strain>
    </source>
</reference>
<evidence type="ECO:0000313" key="2">
    <source>
        <dbReference type="Proteomes" id="UP001500394"/>
    </source>
</evidence>
<comment type="caution">
    <text evidence="1">The sequence shown here is derived from an EMBL/GenBank/DDBJ whole genome shotgun (WGS) entry which is preliminary data.</text>
</comment>
<sequence length="80" mass="9363">MKNQSLTNNESNTNHDDIEITEKDIVSLLALHNIKLIDVEYALQHLTIKKKNVNTSYEIELHDINGQKHQMIFEIKIYNT</sequence>
<keyword evidence="2" id="KW-1185">Reference proteome</keyword>
<evidence type="ECO:0000313" key="1">
    <source>
        <dbReference type="EMBL" id="GAA4514505.1"/>
    </source>
</evidence>
<gene>
    <name evidence="1" type="ORF">GCM10023173_11180</name>
</gene>
<proteinExistence type="predicted"/>
<dbReference type="EMBL" id="BAABGR010000013">
    <property type="protein sequence ID" value="GAA4514505.1"/>
    <property type="molecule type" value="Genomic_DNA"/>
</dbReference>
<accession>A0ABP8R004</accession>